<feature type="domain" description="Rhodanese" evidence="4">
    <location>
        <begin position="36"/>
        <end position="143"/>
    </location>
</feature>
<evidence type="ECO:0000256" key="2">
    <source>
        <dbReference type="RuleBase" id="RU000507"/>
    </source>
</evidence>
<dbReference type="RefSeq" id="WP_037546744.1">
    <property type="nucleotide sequence ID" value="NZ_JNUP01000048.1"/>
</dbReference>
<dbReference type="OrthoDB" id="9770030at2"/>
<dbReference type="PROSITE" id="PS00380">
    <property type="entry name" value="RHODANESE_1"/>
    <property type="match status" value="1"/>
</dbReference>
<dbReference type="Gene3D" id="3.40.250.10">
    <property type="entry name" value="Rhodanese-like domain"/>
    <property type="match status" value="2"/>
</dbReference>
<dbReference type="Pfam" id="PF00581">
    <property type="entry name" value="Rhodanese"/>
    <property type="match status" value="2"/>
</dbReference>
<dbReference type="Proteomes" id="UP000029692">
    <property type="component" value="Unassembled WGS sequence"/>
</dbReference>
<evidence type="ECO:0000313" key="5">
    <source>
        <dbReference type="EMBL" id="KGE72753.1"/>
    </source>
</evidence>
<dbReference type="InterPro" id="IPR001763">
    <property type="entry name" value="Rhodanese-like_dom"/>
</dbReference>
<dbReference type="InterPro" id="IPR051126">
    <property type="entry name" value="Thiosulfate_sulfurtransferase"/>
</dbReference>
<protein>
    <recommendedName>
        <fullName evidence="2">Sulfurtransferase</fullName>
    </recommendedName>
</protein>
<organism evidence="5 6">
    <name type="scientific">Spirochaeta lutea</name>
    <dbReference type="NCBI Taxonomy" id="1480694"/>
    <lineage>
        <taxon>Bacteria</taxon>
        <taxon>Pseudomonadati</taxon>
        <taxon>Spirochaetota</taxon>
        <taxon>Spirochaetia</taxon>
        <taxon>Spirochaetales</taxon>
        <taxon>Spirochaetaceae</taxon>
        <taxon>Spirochaeta</taxon>
    </lineage>
</organism>
<dbReference type="SUPFAM" id="SSF52821">
    <property type="entry name" value="Rhodanese/Cell cycle control phosphatase"/>
    <property type="match status" value="2"/>
</dbReference>
<feature type="domain" description="Rhodanese" evidence="4">
    <location>
        <begin position="175"/>
        <end position="293"/>
    </location>
</feature>
<evidence type="ECO:0000256" key="3">
    <source>
        <dbReference type="SAM" id="SignalP"/>
    </source>
</evidence>
<dbReference type="InterPro" id="IPR001307">
    <property type="entry name" value="Thiosulphate_STrfase_CS"/>
</dbReference>
<proteinExistence type="predicted"/>
<dbReference type="InterPro" id="IPR036873">
    <property type="entry name" value="Rhodanese-like_dom_sf"/>
</dbReference>
<comment type="caution">
    <text evidence="5">The sequence shown here is derived from an EMBL/GenBank/DDBJ whole genome shotgun (WGS) entry which is preliminary data.</text>
</comment>
<gene>
    <name evidence="5" type="ORF">DC28_05755</name>
</gene>
<evidence type="ECO:0000256" key="1">
    <source>
        <dbReference type="ARBA" id="ARBA00022737"/>
    </source>
</evidence>
<accession>A0A098QZ87</accession>
<keyword evidence="2 5" id="KW-0808">Transferase</keyword>
<dbReference type="STRING" id="1480694.DC28_05755"/>
<reference evidence="5 6" key="1">
    <citation type="submission" date="2014-05" db="EMBL/GenBank/DDBJ databases">
        <title>De novo Genome Sequence of Spirocheata sp.</title>
        <authorList>
            <person name="Shivani Y."/>
            <person name="Subhash Y."/>
            <person name="Tushar L."/>
            <person name="Sasikala C."/>
            <person name="Ramana C.V."/>
        </authorList>
    </citation>
    <scope>NUCLEOTIDE SEQUENCE [LARGE SCALE GENOMIC DNA]</scope>
    <source>
        <strain evidence="5 6">JC230</strain>
    </source>
</reference>
<keyword evidence="1" id="KW-0677">Repeat</keyword>
<dbReference type="AlphaFoldDB" id="A0A098QZ87"/>
<keyword evidence="6" id="KW-1185">Reference proteome</keyword>
<evidence type="ECO:0000313" key="6">
    <source>
        <dbReference type="Proteomes" id="UP000029692"/>
    </source>
</evidence>
<dbReference type="PROSITE" id="PS50206">
    <property type="entry name" value="RHODANESE_3"/>
    <property type="match status" value="2"/>
</dbReference>
<dbReference type="CDD" id="cd01448">
    <property type="entry name" value="TST_Repeat_1"/>
    <property type="match status" value="1"/>
</dbReference>
<sequence>MKRLLFLLVLLAAESGAGLFASEFLVSTDWLAQNLNNPRVKIVEVSVNPGVYEQGHIPGAVNFRWHSDLVDPVVRDIAQPEDFADLLSRSGISPDDTVVIYGDTNNWFAAWGAWIFDIYGHRDFRLLDGGRNKWEAERRPLTTAPARPRRTTYRISGTNSELRARLQDVVAAAEGRSQAKIIDIRSADEYQGKVFAPAGVQELSIRAGHVPGAVNVPWGRAVNSDGTFKSPGELERLYRGVGVTGEDPVIVYCRIGERSSHTWFALSKILGYEVKNYDGSWTEYGNSVGVPITNVAGTVWGGK</sequence>
<dbReference type="EMBL" id="JNUP01000048">
    <property type="protein sequence ID" value="KGE72753.1"/>
    <property type="molecule type" value="Genomic_DNA"/>
</dbReference>
<dbReference type="PANTHER" id="PTHR43855">
    <property type="entry name" value="THIOSULFATE SULFURTRANSFERASE"/>
    <property type="match status" value="1"/>
</dbReference>
<dbReference type="PROSITE" id="PS00683">
    <property type="entry name" value="RHODANESE_2"/>
    <property type="match status" value="1"/>
</dbReference>
<dbReference type="eggNOG" id="COG2897">
    <property type="taxonomic scope" value="Bacteria"/>
</dbReference>
<keyword evidence="3" id="KW-0732">Signal</keyword>
<feature type="signal peptide" evidence="3">
    <location>
        <begin position="1"/>
        <end position="21"/>
    </location>
</feature>
<dbReference type="SMART" id="SM00450">
    <property type="entry name" value="RHOD"/>
    <property type="match status" value="2"/>
</dbReference>
<feature type="chain" id="PRO_5001938697" description="Sulfurtransferase" evidence="3">
    <location>
        <begin position="22"/>
        <end position="303"/>
    </location>
</feature>
<dbReference type="GO" id="GO:0004792">
    <property type="term" value="F:thiosulfate-cyanide sulfurtransferase activity"/>
    <property type="evidence" value="ECO:0007669"/>
    <property type="project" value="InterPro"/>
</dbReference>
<dbReference type="CDD" id="cd01449">
    <property type="entry name" value="TST_Repeat_2"/>
    <property type="match status" value="1"/>
</dbReference>
<name>A0A098QZ87_9SPIO</name>
<evidence type="ECO:0000259" key="4">
    <source>
        <dbReference type="PROSITE" id="PS50206"/>
    </source>
</evidence>
<dbReference type="PANTHER" id="PTHR43855:SF1">
    <property type="entry name" value="THIOSULFATE SULFURTRANSFERASE"/>
    <property type="match status" value="1"/>
</dbReference>